<dbReference type="SMART" id="SM00382">
    <property type="entry name" value="AAA"/>
    <property type="match status" value="1"/>
</dbReference>
<dbReference type="RefSeq" id="WP_055334062.1">
    <property type="nucleotide sequence ID" value="NZ_CDNF01000003.1"/>
</dbReference>
<dbReference type="Pfam" id="PF07728">
    <property type="entry name" value="AAA_5"/>
    <property type="match status" value="1"/>
</dbReference>
<evidence type="ECO:0000313" key="3">
    <source>
        <dbReference type="Proteomes" id="UP000049127"/>
    </source>
</evidence>
<dbReference type="Proteomes" id="UP000049127">
    <property type="component" value="Unassembled WGS sequence"/>
</dbReference>
<dbReference type="EMBL" id="CEKZ01000003">
    <property type="protein sequence ID" value="CEQ03069.1"/>
    <property type="molecule type" value="Genomic_DNA"/>
</dbReference>
<feature type="domain" description="AAA+ ATPase" evidence="1">
    <location>
        <begin position="180"/>
        <end position="343"/>
    </location>
</feature>
<dbReference type="CDD" id="cd00009">
    <property type="entry name" value="AAA"/>
    <property type="match status" value="1"/>
</dbReference>
<dbReference type="PANTHER" id="PTHR37291:SF1">
    <property type="entry name" value="TYPE IV METHYL-DIRECTED RESTRICTION ENZYME ECOKMCRB SUBUNIT"/>
    <property type="match status" value="1"/>
</dbReference>
<name>A0A0C7R4G4_PARSO</name>
<dbReference type="InterPro" id="IPR027417">
    <property type="entry name" value="P-loop_NTPase"/>
</dbReference>
<accession>A0A0C7R4G4</accession>
<dbReference type="PANTHER" id="PTHR37291">
    <property type="entry name" value="5-METHYLCYTOSINE-SPECIFIC RESTRICTION ENZYME B"/>
    <property type="match status" value="1"/>
</dbReference>
<dbReference type="Gene3D" id="3.40.50.300">
    <property type="entry name" value="P-loop containing nucleotide triphosphate hydrolases"/>
    <property type="match status" value="1"/>
</dbReference>
<reference evidence="2 3" key="1">
    <citation type="submission" date="2015-01" db="EMBL/GenBank/DDBJ databases">
        <authorList>
            <person name="Aslett A.Martin."/>
            <person name="De Silva Nishadi"/>
        </authorList>
    </citation>
    <scope>NUCLEOTIDE SEQUENCE [LARGE SCALE GENOMIC DNA]</scope>
    <source>
        <strain evidence="2 3">R28058</strain>
    </source>
</reference>
<dbReference type="OrthoDB" id="9781481at2"/>
<dbReference type="InterPro" id="IPR011704">
    <property type="entry name" value="ATPase_dyneun-rel_AAA"/>
</dbReference>
<evidence type="ECO:0000313" key="2">
    <source>
        <dbReference type="EMBL" id="CEQ03069.1"/>
    </source>
</evidence>
<proteinExistence type="predicted"/>
<gene>
    <name evidence="2" type="primary">mcrB</name>
    <name evidence="2" type="ORF">R28058_08021</name>
</gene>
<dbReference type="SUPFAM" id="SSF52540">
    <property type="entry name" value="P-loop containing nucleoside triphosphate hydrolases"/>
    <property type="match status" value="1"/>
</dbReference>
<dbReference type="GO" id="GO:0016887">
    <property type="term" value="F:ATP hydrolysis activity"/>
    <property type="evidence" value="ECO:0007669"/>
    <property type="project" value="InterPro"/>
</dbReference>
<sequence>MAKDIVIDFLTKLSADIESKADIDINYSQQRDYFSSGKILGQPIYYVFKYFRKEQQLGLYLESRDSEGAQFLKDIFYEKHELISRKVGYEIVISERKQNKDWVRMGFEIDVDNFNELMEYRKLYFHAFLKFKTSIEKIVEKYVDAIFNFTGNFGYTKNELLREVFMDEEVLDDIIFNLNTKKNIILQGPTGVGKTFIAKRICYFHQGNRDNSNIEMIQFHKNYTYEEFVRGYKKGKSGEDYIKNGIFYEFIKKAQEFPEHKHYFIIDEINRCNVNEIFGEVSVIIENNKRGRENSIKLLYSDFDENFYIPENVYIIGTLNTSDINLNKIEYPIRRRFGFIDIDPVFENIDLRNYMGDYIGVEMADKVVCKMSQVNKLIEDEPNLGKRYRIGQSYFMMNEKIDEYQVHSWYRQVIKRDIEPLLRDYIGEQDESYIESIMNILLSD</sequence>
<evidence type="ECO:0000259" key="1">
    <source>
        <dbReference type="SMART" id="SM00382"/>
    </source>
</evidence>
<organism evidence="2 3">
    <name type="scientific">Paraclostridium sordellii</name>
    <name type="common">Clostridium sordellii</name>
    <dbReference type="NCBI Taxonomy" id="1505"/>
    <lineage>
        <taxon>Bacteria</taxon>
        <taxon>Bacillati</taxon>
        <taxon>Bacillota</taxon>
        <taxon>Clostridia</taxon>
        <taxon>Peptostreptococcales</taxon>
        <taxon>Peptostreptococcaceae</taxon>
        <taxon>Paraclostridium</taxon>
    </lineage>
</organism>
<dbReference type="InterPro" id="IPR052934">
    <property type="entry name" value="Methyl-DNA_Rec/Restrict_Enz"/>
</dbReference>
<keyword evidence="2" id="KW-0378">Hydrolase</keyword>
<protein>
    <submittedName>
        <fullName evidence="2">ATPase</fullName>
        <ecNumber evidence="2">3.1.21.-</ecNumber>
    </submittedName>
</protein>
<dbReference type="InterPro" id="IPR003593">
    <property type="entry name" value="AAA+_ATPase"/>
</dbReference>
<dbReference type="EC" id="3.1.21.-" evidence="2"/>
<dbReference type="AlphaFoldDB" id="A0A0C7R4G4"/>
<dbReference type="GO" id="GO:0005524">
    <property type="term" value="F:ATP binding"/>
    <property type="evidence" value="ECO:0007669"/>
    <property type="project" value="InterPro"/>
</dbReference>